<accession>A0AA86U4B6</accession>
<reference evidence="2 3" key="2">
    <citation type="submission" date="2024-07" db="EMBL/GenBank/DDBJ databases">
        <authorList>
            <person name="Akdeniz Z."/>
        </authorList>
    </citation>
    <scope>NUCLEOTIDE SEQUENCE [LARGE SCALE GENOMIC DNA]</scope>
</reference>
<protein>
    <submittedName>
        <fullName evidence="2">Hypothetical_protein</fullName>
    </submittedName>
</protein>
<gene>
    <name evidence="2" type="ORF">HINF_LOCUS25854</name>
    <name evidence="1" type="ORF">HINF_LOCUS27884</name>
</gene>
<dbReference type="EMBL" id="CAXDID020000078">
    <property type="protein sequence ID" value="CAL6017164.1"/>
    <property type="molecule type" value="Genomic_DNA"/>
</dbReference>
<evidence type="ECO:0000313" key="3">
    <source>
        <dbReference type="Proteomes" id="UP001642409"/>
    </source>
</evidence>
<keyword evidence="3" id="KW-1185">Reference proteome</keyword>
<evidence type="ECO:0000313" key="1">
    <source>
        <dbReference type="EMBL" id="CAI9940239.1"/>
    </source>
</evidence>
<sequence>MFNPIHVEQCQDYVFNNSEHYSEAELADIHDAINLDLYHISLYEKICEEKLIKPDYIHLLQYLKEVEAKMSSLEIANFSFQIARFNSSKITFEQLQKIVPPEFLPNLNVQNIKRSKKQREQQIEQRKIKEIQYENLQFLGSELVDNTPQITQNQKKQ</sequence>
<organism evidence="1">
    <name type="scientific">Hexamita inflata</name>
    <dbReference type="NCBI Taxonomy" id="28002"/>
    <lineage>
        <taxon>Eukaryota</taxon>
        <taxon>Metamonada</taxon>
        <taxon>Diplomonadida</taxon>
        <taxon>Hexamitidae</taxon>
        <taxon>Hexamitinae</taxon>
        <taxon>Hexamita</taxon>
    </lineage>
</organism>
<evidence type="ECO:0000313" key="2">
    <source>
        <dbReference type="EMBL" id="CAL6017164.1"/>
    </source>
</evidence>
<dbReference type="AlphaFoldDB" id="A0AA86U4B6"/>
<dbReference type="EMBL" id="CATOUU010000675">
    <property type="protein sequence ID" value="CAI9940239.1"/>
    <property type="molecule type" value="Genomic_DNA"/>
</dbReference>
<proteinExistence type="predicted"/>
<comment type="caution">
    <text evidence="1">The sequence shown here is derived from an EMBL/GenBank/DDBJ whole genome shotgun (WGS) entry which is preliminary data.</text>
</comment>
<name>A0AA86U4B6_9EUKA</name>
<reference evidence="1" key="1">
    <citation type="submission" date="2023-06" db="EMBL/GenBank/DDBJ databases">
        <authorList>
            <person name="Kurt Z."/>
        </authorList>
    </citation>
    <scope>NUCLEOTIDE SEQUENCE</scope>
</reference>
<dbReference type="Proteomes" id="UP001642409">
    <property type="component" value="Unassembled WGS sequence"/>
</dbReference>